<keyword evidence="12 16" id="KW-0472">Membrane</keyword>
<keyword evidence="15 16" id="KW-0961">Cell wall biogenesis/degradation</keyword>
<gene>
    <name evidence="16" type="primary">ftsI</name>
    <name evidence="19" type="ORF">EIP75_01365</name>
</gene>
<comment type="caution">
    <text evidence="19">The sequence shown here is derived from an EMBL/GenBank/DDBJ whole genome shotgun (WGS) entry which is preliminary data.</text>
</comment>
<dbReference type="PANTHER" id="PTHR30627">
    <property type="entry name" value="PEPTIDOGLYCAN D,D-TRANSPEPTIDASE"/>
    <property type="match status" value="1"/>
</dbReference>
<keyword evidence="8 16" id="KW-0378">Hydrolase</keyword>
<dbReference type="InterPro" id="IPR050515">
    <property type="entry name" value="Beta-lactam/transpept"/>
</dbReference>
<evidence type="ECO:0000256" key="10">
    <source>
        <dbReference type="ARBA" id="ARBA00022984"/>
    </source>
</evidence>
<dbReference type="SUPFAM" id="SSF56519">
    <property type="entry name" value="Penicillin binding protein dimerisation domain"/>
    <property type="match status" value="1"/>
</dbReference>
<dbReference type="PANTHER" id="PTHR30627:SF1">
    <property type="entry name" value="PEPTIDOGLYCAN D,D-TRANSPEPTIDASE FTSI"/>
    <property type="match status" value="1"/>
</dbReference>
<feature type="active site" description="Acyl-ester intermediate" evidence="16">
    <location>
        <position position="298"/>
    </location>
</feature>
<feature type="transmembrane region" description="Helical" evidence="16">
    <location>
        <begin position="21"/>
        <end position="41"/>
    </location>
</feature>
<dbReference type="Gene3D" id="3.40.710.10">
    <property type="entry name" value="DD-peptidase/beta-lactamase superfamily"/>
    <property type="match status" value="1"/>
</dbReference>
<evidence type="ECO:0000256" key="8">
    <source>
        <dbReference type="ARBA" id="ARBA00022801"/>
    </source>
</evidence>
<evidence type="ECO:0000256" key="3">
    <source>
        <dbReference type="ARBA" id="ARBA00022519"/>
    </source>
</evidence>
<evidence type="ECO:0000256" key="7">
    <source>
        <dbReference type="ARBA" id="ARBA00022692"/>
    </source>
</evidence>
<keyword evidence="7 16" id="KW-0812">Transmembrane</keyword>
<evidence type="ECO:0000256" key="5">
    <source>
        <dbReference type="ARBA" id="ARBA00022645"/>
    </source>
</evidence>
<evidence type="ECO:0000256" key="6">
    <source>
        <dbReference type="ARBA" id="ARBA00022670"/>
    </source>
</evidence>
<dbReference type="GO" id="GO:0043093">
    <property type="term" value="P:FtsZ-dependent cytokinesis"/>
    <property type="evidence" value="ECO:0007669"/>
    <property type="project" value="UniProtKB-UniRule"/>
</dbReference>
<keyword evidence="13 16" id="KW-0717">Septation</keyword>
<dbReference type="Gene3D" id="3.90.1310.10">
    <property type="entry name" value="Penicillin-binding protein 2a (Domain 2)"/>
    <property type="match status" value="1"/>
</dbReference>
<feature type="domain" description="Penicillin-binding protein transpeptidase" evidence="17">
    <location>
        <begin position="251"/>
        <end position="585"/>
    </location>
</feature>
<dbReference type="InterPro" id="IPR012338">
    <property type="entry name" value="Beta-lactam/transpept-like"/>
</dbReference>
<evidence type="ECO:0000313" key="19">
    <source>
        <dbReference type="EMBL" id="RRS06450.1"/>
    </source>
</evidence>
<dbReference type="RefSeq" id="WP_125241592.1">
    <property type="nucleotide sequence ID" value="NZ_RSED01000001.1"/>
</dbReference>
<comment type="function">
    <text evidence="16">Catalyzes cross-linking of the peptidoglycan cell wall at the division septum.</text>
</comment>
<keyword evidence="20" id="KW-1185">Reference proteome</keyword>
<dbReference type="Gene3D" id="3.30.450.330">
    <property type="match status" value="1"/>
</dbReference>
<accession>A0A426VIK3</accession>
<dbReference type="Pfam" id="PF03717">
    <property type="entry name" value="PBP_dimer"/>
    <property type="match status" value="1"/>
</dbReference>
<comment type="subcellular location">
    <subcellularLocation>
        <location evidence="16">Cell inner membrane</location>
        <topology evidence="16">Single-pass membrane protein</topology>
    </subcellularLocation>
    <subcellularLocation>
        <location evidence="1">Membrane</location>
    </subcellularLocation>
</comment>
<dbReference type="Gene3D" id="1.10.150.770">
    <property type="match status" value="1"/>
</dbReference>
<keyword evidence="5 16" id="KW-0121">Carboxypeptidase</keyword>
<evidence type="ECO:0000256" key="15">
    <source>
        <dbReference type="ARBA" id="ARBA00023316"/>
    </source>
</evidence>
<evidence type="ECO:0000256" key="2">
    <source>
        <dbReference type="ARBA" id="ARBA00022475"/>
    </source>
</evidence>
<dbReference type="AlphaFoldDB" id="A0A426VIK3"/>
<keyword evidence="14 16" id="KW-0131">Cell cycle</keyword>
<dbReference type="GO" id="GO:0008658">
    <property type="term" value="F:penicillin binding"/>
    <property type="evidence" value="ECO:0007669"/>
    <property type="project" value="InterPro"/>
</dbReference>
<evidence type="ECO:0000256" key="9">
    <source>
        <dbReference type="ARBA" id="ARBA00022960"/>
    </source>
</evidence>
<dbReference type="HAMAP" id="MF_02080">
    <property type="entry name" value="FtsI_transpept"/>
    <property type="match status" value="1"/>
</dbReference>
<organism evidence="19 20">
    <name type="scientific">Aquabacterium soli</name>
    <dbReference type="NCBI Taxonomy" id="2493092"/>
    <lineage>
        <taxon>Bacteria</taxon>
        <taxon>Pseudomonadati</taxon>
        <taxon>Pseudomonadota</taxon>
        <taxon>Betaproteobacteria</taxon>
        <taxon>Burkholderiales</taxon>
        <taxon>Aquabacterium</taxon>
    </lineage>
</organism>
<dbReference type="GO" id="GO:0000917">
    <property type="term" value="P:division septum assembly"/>
    <property type="evidence" value="ECO:0007669"/>
    <property type="project" value="UniProtKB-KW"/>
</dbReference>
<comment type="similarity">
    <text evidence="16">Belongs to the transpeptidase family. FtsI subfamily.</text>
</comment>
<dbReference type="OrthoDB" id="9789078at2"/>
<dbReference type="Proteomes" id="UP000269265">
    <property type="component" value="Unassembled WGS sequence"/>
</dbReference>
<feature type="domain" description="Penicillin-binding protein dimerisation" evidence="18">
    <location>
        <begin position="64"/>
        <end position="210"/>
    </location>
</feature>
<keyword evidence="3 16" id="KW-0997">Cell inner membrane</keyword>
<dbReference type="InterPro" id="IPR005311">
    <property type="entry name" value="PBP_dimer"/>
</dbReference>
<keyword evidence="10 16" id="KW-0573">Peptidoglycan synthesis</keyword>
<keyword evidence="9 16" id="KW-0133">Cell shape</keyword>
<dbReference type="SUPFAM" id="SSF56601">
    <property type="entry name" value="beta-lactamase/transpeptidase-like"/>
    <property type="match status" value="1"/>
</dbReference>
<evidence type="ECO:0000259" key="18">
    <source>
        <dbReference type="Pfam" id="PF03717"/>
    </source>
</evidence>
<evidence type="ECO:0000256" key="13">
    <source>
        <dbReference type="ARBA" id="ARBA00023210"/>
    </source>
</evidence>
<dbReference type="GO" id="GO:0071555">
    <property type="term" value="P:cell wall organization"/>
    <property type="evidence" value="ECO:0007669"/>
    <property type="project" value="UniProtKB-KW"/>
</dbReference>
<dbReference type="InterPro" id="IPR036138">
    <property type="entry name" value="PBP_dimer_sf"/>
</dbReference>
<dbReference type="UniPathway" id="UPA00219"/>
<reference evidence="19 20" key="1">
    <citation type="submission" date="2018-12" db="EMBL/GenBank/DDBJ databases">
        <title>The whole draft genome of Aquabacterium sp. SJQ9.</title>
        <authorList>
            <person name="Sun L."/>
            <person name="Gao X."/>
            <person name="Chen W."/>
            <person name="Huang K."/>
        </authorList>
    </citation>
    <scope>NUCLEOTIDE SEQUENCE [LARGE SCALE GENOMIC DNA]</scope>
    <source>
        <strain evidence="19 20">SJQ9</strain>
    </source>
</reference>
<evidence type="ECO:0000256" key="11">
    <source>
        <dbReference type="ARBA" id="ARBA00022989"/>
    </source>
</evidence>
<dbReference type="EC" id="3.4.16.4" evidence="16"/>
<evidence type="ECO:0000256" key="1">
    <source>
        <dbReference type="ARBA" id="ARBA00004370"/>
    </source>
</evidence>
<keyword evidence="11 16" id="KW-1133">Transmembrane helix</keyword>
<keyword evidence="6 16" id="KW-0645">Protease</keyword>
<proteinExistence type="inferred from homology"/>
<comment type="pathway">
    <text evidence="16">Cell wall biogenesis; peptidoglycan biosynthesis.</text>
</comment>
<protein>
    <recommendedName>
        <fullName evidence="16">Peptidoglycan D,D-transpeptidase FtsI</fullName>
        <ecNumber evidence="16">3.4.16.4</ecNumber>
    </recommendedName>
    <alternativeName>
        <fullName evidence="16">Penicillin-binding protein 3</fullName>
        <shortName evidence="16">PBP-3</shortName>
    </alternativeName>
</protein>
<evidence type="ECO:0000256" key="14">
    <source>
        <dbReference type="ARBA" id="ARBA00023306"/>
    </source>
</evidence>
<dbReference type="InterPro" id="IPR037532">
    <property type="entry name" value="FtsI_transpept"/>
</dbReference>
<dbReference type="GO" id="GO:0008360">
    <property type="term" value="P:regulation of cell shape"/>
    <property type="evidence" value="ECO:0007669"/>
    <property type="project" value="UniProtKB-KW"/>
</dbReference>
<evidence type="ECO:0000259" key="17">
    <source>
        <dbReference type="Pfam" id="PF00905"/>
    </source>
</evidence>
<dbReference type="GO" id="GO:0005886">
    <property type="term" value="C:plasma membrane"/>
    <property type="evidence" value="ECO:0007669"/>
    <property type="project" value="UniProtKB-SubCell"/>
</dbReference>
<name>A0A426VIK3_9BURK</name>
<sequence length="614" mass="66494">MPAVRYATSPLLASKTPPWRIKFLTGAIGLAFAVLIGRAAWIQIIHTEFYQQQGANRYERRIELPASRGRILDRNGELLASSVPAPSLWAIPKDMDASPQELRKLARLLDMSAPELKKRLAGSNNFVWLRRQVDEGVAQQVAALKMKGVHEIKESRRQYPEGEAAAHVVGFTNVEDKGQEGIELAYDRDLSGRDGQRHVIKDRLGRVVENVGDLVPAADGREIRLSIDAKIQANAYQRIRDAVAENKAKAGSVVVIDTLTGEVLALANFPSYSPGNRRNLTGAQLRNRALTDTFEPGSTMKPFVVSWALETGRVKPDTPIQTAPGRLTIAGSTISDSHPHGVLTVSEVIQKSSNVGTVKMAMEMQPREMWELYTSVGMGQKPQIGFPGAVTGRLRPYKSWRPIEQATMSYGYGLSASLFQLAHAYTVFARDGELIPVTLMKRDTPAKDEPSVHTSNGMGNAGGMGWSQAVAARSAELSGGLVPTKGTRVLSPETAREMREMLRMAAGNGGTSPLAQTVGYSVGGKSGTAHKQEGKGYASNKYRSWFVGIAPIGKPRIVVAVMVDEPANGKYFGGAVAGPVFSQIVQNTLPRLGVVPDLDVQTHIVAQPAVEESF</sequence>
<evidence type="ECO:0000313" key="20">
    <source>
        <dbReference type="Proteomes" id="UP000269265"/>
    </source>
</evidence>
<dbReference type="GO" id="GO:0006508">
    <property type="term" value="P:proteolysis"/>
    <property type="evidence" value="ECO:0007669"/>
    <property type="project" value="UniProtKB-KW"/>
</dbReference>
<dbReference type="GO" id="GO:0009002">
    <property type="term" value="F:serine-type D-Ala-D-Ala carboxypeptidase activity"/>
    <property type="evidence" value="ECO:0007669"/>
    <property type="project" value="UniProtKB-UniRule"/>
</dbReference>
<dbReference type="GO" id="GO:0008955">
    <property type="term" value="F:peptidoglycan glycosyltransferase activity"/>
    <property type="evidence" value="ECO:0007669"/>
    <property type="project" value="InterPro"/>
</dbReference>
<dbReference type="EMBL" id="RSED01000001">
    <property type="protein sequence ID" value="RRS06450.1"/>
    <property type="molecule type" value="Genomic_DNA"/>
</dbReference>
<evidence type="ECO:0000256" key="16">
    <source>
        <dbReference type="HAMAP-Rule" id="MF_02080"/>
    </source>
</evidence>
<evidence type="ECO:0000256" key="4">
    <source>
        <dbReference type="ARBA" id="ARBA00022618"/>
    </source>
</evidence>
<keyword evidence="2 16" id="KW-1003">Cell membrane</keyword>
<dbReference type="Pfam" id="PF00905">
    <property type="entry name" value="Transpeptidase"/>
    <property type="match status" value="1"/>
</dbReference>
<dbReference type="GO" id="GO:0009252">
    <property type="term" value="P:peptidoglycan biosynthetic process"/>
    <property type="evidence" value="ECO:0007669"/>
    <property type="project" value="UniProtKB-UniRule"/>
</dbReference>
<keyword evidence="4 16" id="KW-0132">Cell division</keyword>
<dbReference type="InterPro" id="IPR001460">
    <property type="entry name" value="PCN-bd_Tpept"/>
</dbReference>
<evidence type="ECO:0000256" key="12">
    <source>
        <dbReference type="ARBA" id="ARBA00023136"/>
    </source>
</evidence>
<comment type="catalytic activity">
    <reaction evidence="16">
        <text>Preferential cleavage: (Ac)2-L-Lys-D-Ala-|-D-Ala. Also transpeptidation of peptidyl-alanyl moieties that are N-acyl substituents of D-alanine.</text>
        <dbReference type="EC" id="3.4.16.4"/>
    </reaction>
</comment>